<evidence type="ECO:0000256" key="3">
    <source>
        <dbReference type="ARBA" id="ARBA00022448"/>
    </source>
</evidence>
<feature type="transmembrane region" description="Helical" evidence="8">
    <location>
        <begin position="400"/>
        <end position="418"/>
    </location>
</feature>
<sequence length="598" mass="65795">MGGADEVSITRASLDNRSDATSADLDDIGPTGLGAQRAKIVAEGMTKLERWIVFGSLLIFGFAYGLESMLRVVYQPHATSAFANHSTLATVNVLRGVVAAAAYPLVARLSDVFGRLPMVIMSIMFYILGTIIDAKSQNVQSFSAGAVIYQVGFTAVILLVEVVIADITPLKSRLLALYIPTLPLLVNTWISGEVGEAVLKVTTWQWAIGMWAFIIAGASVPLILSLWLPYRRIKNADRLVEHQSPFNKIGPRRLAVALFWHLDVVGILLLIIIFAGILVPFTIAGRNPDQWREAKVITPLVFGLFLIPVWLWWEHRWARASLLPFRLLKDRAVWGALGIAFMLQFCFTLQNNFLYTVLIVAFDESNKSAIRINGLYSFCSVLTGVSLGVVVLHLRYLKPFIVAGTLFFLPAFGVLFYVRGGSEISSHAGAIGAQVFLGFAGGFFPYPAQTLIQAATRHEHLAIITALYLATFNIGSAFGSAVSGAIWTQTLVPTLRRHLPDPYNNDTIARSIFAAPFTYAADYPIGSPMRDAIVKSYNHTQQLLIITGMCLCVPLIVFSLCIRNPRLGNDQSLPNAEIPEHRSQTDGTGRWQLSNLWK</sequence>
<dbReference type="SUPFAM" id="SSF103473">
    <property type="entry name" value="MFS general substrate transporter"/>
    <property type="match status" value="1"/>
</dbReference>
<protein>
    <submittedName>
        <fullName evidence="9">Transporter</fullName>
    </submittedName>
</protein>
<reference evidence="9" key="1">
    <citation type="journal article" date="2020" name="Stud. Mycol.">
        <title>101 Dothideomycetes genomes: a test case for predicting lifestyles and emergence of pathogens.</title>
        <authorList>
            <person name="Haridas S."/>
            <person name="Albert R."/>
            <person name="Binder M."/>
            <person name="Bloem J."/>
            <person name="Labutti K."/>
            <person name="Salamov A."/>
            <person name="Andreopoulos B."/>
            <person name="Baker S."/>
            <person name="Barry K."/>
            <person name="Bills G."/>
            <person name="Bluhm B."/>
            <person name="Cannon C."/>
            <person name="Castanera R."/>
            <person name="Culley D."/>
            <person name="Daum C."/>
            <person name="Ezra D."/>
            <person name="Gonzalez J."/>
            <person name="Henrissat B."/>
            <person name="Kuo A."/>
            <person name="Liang C."/>
            <person name="Lipzen A."/>
            <person name="Lutzoni F."/>
            <person name="Magnuson J."/>
            <person name="Mondo S."/>
            <person name="Nolan M."/>
            <person name="Ohm R."/>
            <person name="Pangilinan J."/>
            <person name="Park H.-J."/>
            <person name="Ramirez L."/>
            <person name="Alfaro M."/>
            <person name="Sun H."/>
            <person name="Tritt A."/>
            <person name="Yoshinaga Y."/>
            <person name="Zwiers L.-H."/>
            <person name="Turgeon B."/>
            <person name="Goodwin S."/>
            <person name="Spatafora J."/>
            <person name="Crous P."/>
            <person name="Grigoriev I."/>
        </authorList>
    </citation>
    <scope>NUCLEOTIDE SEQUENCE</scope>
    <source>
        <strain evidence="9">CBS 113818</strain>
    </source>
</reference>
<comment type="similarity">
    <text evidence="2">Belongs to the major facilitator superfamily.</text>
</comment>
<evidence type="ECO:0000256" key="8">
    <source>
        <dbReference type="SAM" id="Phobius"/>
    </source>
</evidence>
<keyword evidence="4 8" id="KW-0812">Transmembrane</keyword>
<dbReference type="PANTHER" id="PTHR23501:SF92">
    <property type="entry name" value="GLUTATHIONE EXCHANGER 1-RELATED"/>
    <property type="match status" value="1"/>
</dbReference>
<dbReference type="FunFam" id="1.20.1250.20:FF:000197">
    <property type="entry name" value="Siderophore iron transporter 1"/>
    <property type="match status" value="1"/>
</dbReference>
<feature type="transmembrane region" description="Helical" evidence="8">
    <location>
        <begin position="460"/>
        <end position="487"/>
    </location>
</feature>
<feature type="transmembrane region" description="Helical" evidence="8">
    <location>
        <begin position="113"/>
        <end position="132"/>
    </location>
</feature>
<evidence type="ECO:0000313" key="10">
    <source>
        <dbReference type="Proteomes" id="UP000799424"/>
    </source>
</evidence>
<feature type="transmembrane region" description="Helical" evidence="8">
    <location>
        <begin position="204"/>
        <end position="228"/>
    </location>
</feature>
<feature type="transmembrane region" description="Helical" evidence="8">
    <location>
        <begin position="144"/>
        <end position="167"/>
    </location>
</feature>
<gene>
    <name evidence="9" type="ORF">CC86DRAFT_393450</name>
</gene>
<organism evidence="9 10">
    <name type="scientific">Ophiobolus disseminans</name>
    <dbReference type="NCBI Taxonomy" id="1469910"/>
    <lineage>
        <taxon>Eukaryota</taxon>
        <taxon>Fungi</taxon>
        <taxon>Dikarya</taxon>
        <taxon>Ascomycota</taxon>
        <taxon>Pezizomycotina</taxon>
        <taxon>Dothideomycetes</taxon>
        <taxon>Pleosporomycetidae</taxon>
        <taxon>Pleosporales</taxon>
        <taxon>Pleosporineae</taxon>
        <taxon>Phaeosphaeriaceae</taxon>
        <taxon>Ophiobolus</taxon>
    </lineage>
</organism>
<dbReference type="InterPro" id="IPR011701">
    <property type="entry name" value="MFS"/>
</dbReference>
<feature type="transmembrane region" description="Helical" evidence="8">
    <location>
        <begin position="296"/>
        <end position="313"/>
    </location>
</feature>
<dbReference type="GO" id="GO:0005768">
    <property type="term" value="C:endosome"/>
    <property type="evidence" value="ECO:0007669"/>
    <property type="project" value="TreeGrafter"/>
</dbReference>
<feature type="transmembrane region" description="Helical" evidence="8">
    <location>
        <begin position="86"/>
        <end position="106"/>
    </location>
</feature>
<evidence type="ECO:0000256" key="4">
    <source>
        <dbReference type="ARBA" id="ARBA00022692"/>
    </source>
</evidence>
<evidence type="ECO:0000256" key="1">
    <source>
        <dbReference type="ARBA" id="ARBA00004127"/>
    </source>
</evidence>
<feature type="transmembrane region" description="Helical" evidence="8">
    <location>
        <begin position="334"/>
        <end position="362"/>
    </location>
</feature>
<keyword evidence="6" id="KW-0406">Ion transport</keyword>
<dbReference type="EMBL" id="MU006224">
    <property type="protein sequence ID" value="KAF2827277.1"/>
    <property type="molecule type" value="Genomic_DNA"/>
</dbReference>
<dbReference type="Pfam" id="PF07690">
    <property type="entry name" value="MFS_1"/>
    <property type="match status" value="1"/>
</dbReference>
<accession>A0A6A7A3J2</accession>
<dbReference type="Proteomes" id="UP000799424">
    <property type="component" value="Unassembled WGS sequence"/>
</dbReference>
<evidence type="ECO:0000313" key="9">
    <source>
        <dbReference type="EMBL" id="KAF2827277.1"/>
    </source>
</evidence>
<dbReference type="GO" id="GO:0005774">
    <property type="term" value="C:vacuolar membrane"/>
    <property type="evidence" value="ECO:0007669"/>
    <property type="project" value="TreeGrafter"/>
</dbReference>
<keyword evidence="7 8" id="KW-0472">Membrane</keyword>
<dbReference type="AlphaFoldDB" id="A0A6A7A3J2"/>
<evidence type="ECO:0000256" key="7">
    <source>
        <dbReference type="ARBA" id="ARBA00023136"/>
    </source>
</evidence>
<proteinExistence type="inferred from homology"/>
<evidence type="ECO:0000256" key="6">
    <source>
        <dbReference type="ARBA" id="ARBA00023065"/>
    </source>
</evidence>
<keyword evidence="10" id="KW-1185">Reference proteome</keyword>
<evidence type="ECO:0000256" key="2">
    <source>
        <dbReference type="ARBA" id="ARBA00008335"/>
    </source>
</evidence>
<feature type="transmembrane region" description="Helical" evidence="8">
    <location>
        <begin position="424"/>
        <end position="448"/>
    </location>
</feature>
<keyword evidence="3" id="KW-0813">Transport</keyword>
<name>A0A6A7A3J2_9PLEO</name>
<comment type="subcellular location">
    <subcellularLocation>
        <location evidence="1">Endomembrane system</location>
        <topology evidence="1">Multi-pass membrane protein</topology>
    </subcellularLocation>
</comment>
<dbReference type="InterPro" id="IPR036259">
    <property type="entry name" value="MFS_trans_sf"/>
</dbReference>
<dbReference type="OrthoDB" id="2241241at2759"/>
<dbReference type="GO" id="GO:0005886">
    <property type="term" value="C:plasma membrane"/>
    <property type="evidence" value="ECO:0007669"/>
    <property type="project" value="TreeGrafter"/>
</dbReference>
<feature type="transmembrane region" description="Helical" evidence="8">
    <location>
        <begin position="374"/>
        <end position="393"/>
    </location>
</feature>
<dbReference type="Gene3D" id="1.20.1250.20">
    <property type="entry name" value="MFS general substrate transporter like domains"/>
    <property type="match status" value="2"/>
</dbReference>
<evidence type="ECO:0000256" key="5">
    <source>
        <dbReference type="ARBA" id="ARBA00022989"/>
    </source>
</evidence>
<dbReference type="GO" id="GO:0015343">
    <property type="term" value="F:siderophore-iron transmembrane transporter activity"/>
    <property type="evidence" value="ECO:0007669"/>
    <property type="project" value="TreeGrafter"/>
</dbReference>
<keyword evidence="5 8" id="KW-1133">Transmembrane helix</keyword>
<feature type="transmembrane region" description="Helical" evidence="8">
    <location>
        <begin position="174"/>
        <end position="192"/>
    </location>
</feature>
<feature type="transmembrane region" description="Helical" evidence="8">
    <location>
        <begin position="258"/>
        <end position="284"/>
    </location>
</feature>
<feature type="transmembrane region" description="Helical" evidence="8">
    <location>
        <begin position="48"/>
        <end position="66"/>
    </location>
</feature>
<feature type="transmembrane region" description="Helical" evidence="8">
    <location>
        <begin position="543"/>
        <end position="562"/>
    </location>
</feature>
<dbReference type="PANTHER" id="PTHR23501">
    <property type="entry name" value="MAJOR FACILITATOR SUPERFAMILY"/>
    <property type="match status" value="1"/>
</dbReference>